<dbReference type="PANTHER" id="PTHR12147">
    <property type="entry name" value="METALLOPEPTIDASE M28 FAMILY MEMBER"/>
    <property type="match status" value="1"/>
</dbReference>
<dbReference type="GO" id="GO:0008235">
    <property type="term" value="F:metalloexopeptidase activity"/>
    <property type="evidence" value="ECO:0007669"/>
    <property type="project" value="InterPro"/>
</dbReference>
<dbReference type="GO" id="GO:0006508">
    <property type="term" value="P:proteolysis"/>
    <property type="evidence" value="ECO:0007669"/>
    <property type="project" value="InterPro"/>
</dbReference>
<feature type="domain" description="Peptidase M28" evidence="1">
    <location>
        <begin position="144"/>
        <end position="324"/>
    </location>
</feature>
<dbReference type="EMBL" id="CP032452">
    <property type="protein sequence ID" value="QEZ67633.1"/>
    <property type="molecule type" value="Genomic_DNA"/>
</dbReference>
<dbReference type="InterPro" id="IPR045175">
    <property type="entry name" value="M28_fam"/>
</dbReference>
<dbReference type="PROSITE" id="PS51257">
    <property type="entry name" value="PROKAR_LIPOPROTEIN"/>
    <property type="match status" value="1"/>
</dbReference>
<dbReference type="EMBL" id="CP032452">
    <property type="protein sequence ID" value="QEZ69393.1"/>
    <property type="molecule type" value="Genomic_DNA"/>
</dbReference>
<evidence type="ECO:0000313" key="5">
    <source>
        <dbReference type="Proteomes" id="UP000326961"/>
    </source>
</evidence>
<dbReference type="Gene3D" id="3.40.630.10">
    <property type="entry name" value="Zn peptidases"/>
    <property type="match status" value="1"/>
</dbReference>
<evidence type="ECO:0000259" key="1">
    <source>
        <dbReference type="Pfam" id="PF04389"/>
    </source>
</evidence>
<dbReference type="SUPFAM" id="SSF53187">
    <property type="entry name" value="Zn-dependent exopeptidases"/>
    <property type="match status" value="1"/>
</dbReference>
<dbReference type="Proteomes" id="UP000326961">
    <property type="component" value="Chromosome"/>
</dbReference>
<sequence>MRQMISSLSLNFIQRILKISICILSLLILVGCTNSEKGKVSADNSYNTSSNLKKSEIDVSEDEIMKTITKVSSIKRVLGSDGEKEIAKYLKDTMESYEYNVKYQDFEVFEVGDKEKDLIHDPNLDVFLDINPLNNNNSKGIARNIIVKPKNFDKNKKTLYLVSHYDTTAATTGVYDNATGVSSIVELARILQNFHSNNFNIEFVFFSAEEYFKSGSRYFISQLSESDRNNVLGAINIDMIGYKDFTYKDLPKVGNVEIILTPWVKKDAFLTLFNEKFDNRYHVNNELGGVSDDLSFARLGVPTLYFADENFATGYEIEKENFDTQLKPVKPDIIANLCTDISSFIKNFDIDKFNKLNSISDNEKGTFEDYYK</sequence>
<evidence type="ECO:0000313" key="3">
    <source>
        <dbReference type="EMBL" id="QEZ69218.1"/>
    </source>
</evidence>
<dbReference type="PANTHER" id="PTHR12147:SF26">
    <property type="entry name" value="PEPTIDASE M28 DOMAIN-CONTAINING PROTEIN"/>
    <property type="match status" value="1"/>
</dbReference>
<reference evidence="2 5" key="1">
    <citation type="submission" date="2018-09" db="EMBL/GenBank/DDBJ databases">
        <title>A clostridial neurotoxin that targets Anopheles mosquitoes.</title>
        <authorList>
            <person name="Contreras E."/>
            <person name="Masuyer G."/>
            <person name="Qureshi N."/>
            <person name="Chawla S."/>
            <person name="Lim H.L."/>
            <person name="Chen J."/>
            <person name="Stenmark P."/>
            <person name="Gill S."/>
        </authorList>
    </citation>
    <scope>NUCLEOTIDE SEQUENCE [LARGE SCALE GENOMIC DNA]</scope>
    <source>
        <strain evidence="2 5">Cbm</strain>
    </source>
</reference>
<evidence type="ECO:0000313" key="4">
    <source>
        <dbReference type="EMBL" id="QEZ69393.1"/>
    </source>
</evidence>
<dbReference type="Pfam" id="PF04389">
    <property type="entry name" value="Peptidase_M28"/>
    <property type="match status" value="1"/>
</dbReference>
<protein>
    <submittedName>
        <fullName evidence="2">Zn-dependent exopeptidase M28</fullName>
    </submittedName>
</protein>
<gene>
    <name evidence="2" type="ORF">D4A35_01320</name>
    <name evidence="3" type="ORF">D4A35_09895</name>
    <name evidence="4" type="ORF">D4A35_10870</name>
</gene>
<name>A0A5P3XDB5_PARBF</name>
<evidence type="ECO:0000313" key="2">
    <source>
        <dbReference type="EMBL" id="QEZ67633.1"/>
    </source>
</evidence>
<organism evidence="2 5">
    <name type="scientific">Paraclostridium bifermentans</name>
    <name type="common">Clostridium bifermentans</name>
    <dbReference type="NCBI Taxonomy" id="1490"/>
    <lineage>
        <taxon>Bacteria</taxon>
        <taxon>Bacillati</taxon>
        <taxon>Bacillota</taxon>
        <taxon>Clostridia</taxon>
        <taxon>Peptostreptococcales</taxon>
        <taxon>Peptostreptococcaceae</taxon>
        <taxon>Paraclostridium</taxon>
    </lineage>
</organism>
<proteinExistence type="predicted"/>
<accession>A0A5P3XDB5</accession>
<dbReference type="RefSeq" id="WP_150885394.1">
    <property type="nucleotide sequence ID" value="NZ_CP032452.1"/>
</dbReference>
<dbReference type="AlphaFoldDB" id="A0A5P3XDB5"/>
<dbReference type="EMBL" id="CP032452">
    <property type="protein sequence ID" value="QEZ69218.1"/>
    <property type="molecule type" value="Genomic_DNA"/>
</dbReference>
<dbReference type="InterPro" id="IPR007484">
    <property type="entry name" value="Peptidase_M28"/>
</dbReference>